<evidence type="ECO:0000256" key="9">
    <source>
        <dbReference type="ARBA" id="ARBA00022777"/>
    </source>
</evidence>
<keyword evidence="7" id="KW-0808">Transferase</keyword>
<dbReference type="GO" id="GO:0016020">
    <property type="term" value="C:membrane"/>
    <property type="evidence" value="ECO:0007669"/>
    <property type="project" value="UniProtKB-SubCell"/>
</dbReference>
<evidence type="ECO:0000256" key="8">
    <source>
        <dbReference type="ARBA" id="ARBA00022741"/>
    </source>
</evidence>
<dbReference type="InterPro" id="IPR004358">
    <property type="entry name" value="Sig_transdc_His_kin-like_C"/>
</dbReference>
<dbReference type="PROSITE" id="PS50112">
    <property type="entry name" value="PAS"/>
    <property type="match status" value="1"/>
</dbReference>
<dbReference type="FunFam" id="3.30.565.10:FF:000010">
    <property type="entry name" value="Sensor histidine kinase RcsC"/>
    <property type="match status" value="1"/>
</dbReference>
<name>A0A9Q5GK77_CLOBE</name>
<dbReference type="CDD" id="cd00130">
    <property type="entry name" value="PAS"/>
    <property type="match status" value="1"/>
</dbReference>
<evidence type="ECO:0000256" key="13">
    <source>
        <dbReference type="ARBA" id="ARBA00023306"/>
    </source>
</evidence>
<evidence type="ECO:0000259" key="20">
    <source>
        <dbReference type="PROSITE" id="PS50112"/>
    </source>
</evidence>
<evidence type="ECO:0000256" key="1">
    <source>
        <dbReference type="ARBA" id="ARBA00000085"/>
    </source>
</evidence>
<dbReference type="PROSITE" id="PS50109">
    <property type="entry name" value="HIS_KIN"/>
    <property type="match status" value="1"/>
</dbReference>
<dbReference type="InterPro" id="IPR003594">
    <property type="entry name" value="HATPase_dom"/>
</dbReference>
<keyword evidence="11" id="KW-0902">Two-component regulatory system</keyword>
<evidence type="ECO:0000313" key="22">
    <source>
        <dbReference type="EMBL" id="NRV11246.1"/>
    </source>
</evidence>
<dbReference type="SMART" id="SM00388">
    <property type="entry name" value="HisKA"/>
    <property type="match status" value="1"/>
</dbReference>
<dbReference type="SMART" id="SM00086">
    <property type="entry name" value="PAC"/>
    <property type="match status" value="1"/>
</dbReference>
<keyword evidence="12" id="KW-0472">Membrane</keyword>
<evidence type="ECO:0000256" key="2">
    <source>
        <dbReference type="ARBA" id="ARBA00004370"/>
    </source>
</evidence>
<proteinExistence type="inferred from homology"/>
<dbReference type="InterPro" id="IPR000700">
    <property type="entry name" value="PAS-assoc_C"/>
</dbReference>
<dbReference type="InterPro" id="IPR035965">
    <property type="entry name" value="PAS-like_dom_sf"/>
</dbReference>
<dbReference type="CDD" id="cd00082">
    <property type="entry name" value="HisKA"/>
    <property type="match status" value="1"/>
</dbReference>
<dbReference type="PANTHER" id="PTHR45339:SF1">
    <property type="entry name" value="HYBRID SIGNAL TRANSDUCTION HISTIDINE KINASE J"/>
    <property type="match status" value="1"/>
</dbReference>
<evidence type="ECO:0000256" key="4">
    <source>
        <dbReference type="ARBA" id="ARBA00012438"/>
    </source>
</evidence>
<dbReference type="CDD" id="cd16922">
    <property type="entry name" value="HATPase_EvgS-ArcB-TorS-like"/>
    <property type="match status" value="1"/>
</dbReference>
<dbReference type="InterPro" id="IPR005467">
    <property type="entry name" value="His_kinase_dom"/>
</dbReference>
<dbReference type="InterPro" id="IPR036097">
    <property type="entry name" value="HisK_dim/P_sf"/>
</dbReference>
<keyword evidence="13" id="KW-0131">Cell cycle</keyword>
<dbReference type="Proteomes" id="UP000821656">
    <property type="component" value="Unassembled WGS sequence"/>
</dbReference>
<dbReference type="SMART" id="SM00091">
    <property type="entry name" value="PAS"/>
    <property type="match status" value="1"/>
</dbReference>
<dbReference type="GO" id="GO:0005524">
    <property type="term" value="F:ATP binding"/>
    <property type="evidence" value="ECO:0007669"/>
    <property type="project" value="UniProtKB-KW"/>
</dbReference>
<evidence type="ECO:0000259" key="19">
    <source>
        <dbReference type="PROSITE" id="PS50110"/>
    </source>
</evidence>
<dbReference type="Gene3D" id="3.30.565.10">
    <property type="entry name" value="Histidine kinase-like ATPase, C-terminal domain"/>
    <property type="match status" value="1"/>
</dbReference>
<evidence type="ECO:0000259" key="21">
    <source>
        <dbReference type="PROSITE" id="PS50113"/>
    </source>
</evidence>
<dbReference type="PRINTS" id="PR00344">
    <property type="entry name" value="BCTRLSENSOR"/>
</dbReference>
<feature type="domain" description="PAC" evidence="21">
    <location>
        <begin position="258"/>
        <end position="309"/>
    </location>
</feature>
<dbReference type="Pfam" id="PF02518">
    <property type="entry name" value="HATPase_c"/>
    <property type="match status" value="1"/>
</dbReference>
<evidence type="ECO:0000256" key="17">
    <source>
        <dbReference type="SAM" id="Coils"/>
    </source>
</evidence>
<dbReference type="SUPFAM" id="SSF52172">
    <property type="entry name" value="CheY-like"/>
    <property type="match status" value="3"/>
</dbReference>
<dbReference type="Pfam" id="PF00512">
    <property type="entry name" value="HisKA"/>
    <property type="match status" value="1"/>
</dbReference>
<dbReference type="SUPFAM" id="SSF55874">
    <property type="entry name" value="ATPase domain of HSP90 chaperone/DNA topoisomerase II/histidine kinase"/>
    <property type="match status" value="1"/>
</dbReference>
<dbReference type="SMART" id="SM00387">
    <property type="entry name" value="HATPase_c"/>
    <property type="match status" value="1"/>
</dbReference>
<accession>A0A9Q5GK77</accession>
<dbReference type="SUPFAM" id="SSF55785">
    <property type="entry name" value="PYP-like sensor domain (PAS domain)"/>
    <property type="match status" value="1"/>
</dbReference>
<dbReference type="CDD" id="cd17546">
    <property type="entry name" value="REC_hyHK_CKI1_RcsC-like"/>
    <property type="match status" value="1"/>
</dbReference>
<keyword evidence="6 16" id="KW-0597">Phosphoprotein</keyword>
<dbReference type="PANTHER" id="PTHR45339">
    <property type="entry name" value="HYBRID SIGNAL TRANSDUCTION HISTIDINE KINASE J"/>
    <property type="match status" value="1"/>
</dbReference>
<dbReference type="InterPro" id="IPR001789">
    <property type="entry name" value="Sig_transdc_resp-reg_receiver"/>
</dbReference>
<dbReference type="Pfam" id="PF00989">
    <property type="entry name" value="PAS"/>
    <property type="match status" value="1"/>
</dbReference>
<comment type="subcellular location">
    <subcellularLocation>
        <location evidence="2">Membrane</location>
    </subcellularLocation>
</comment>
<protein>
    <recommendedName>
        <fullName evidence="15">Circadian input-output histidine kinase CikA</fullName>
        <ecNumber evidence="4">2.7.13.3</ecNumber>
    </recommendedName>
    <alternativeName>
        <fullName evidence="5">Stage 0 sporulation protein A homolog</fullName>
    </alternativeName>
</protein>
<evidence type="ECO:0000256" key="7">
    <source>
        <dbReference type="ARBA" id="ARBA00022679"/>
    </source>
</evidence>
<dbReference type="InterPro" id="IPR001610">
    <property type="entry name" value="PAC"/>
</dbReference>
<dbReference type="RefSeq" id="WP_077307471.1">
    <property type="nucleotide sequence ID" value="NZ_CP016090.1"/>
</dbReference>
<feature type="domain" description="Response regulatory" evidence="19">
    <location>
        <begin position="7"/>
        <end position="126"/>
    </location>
</feature>
<evidence type="ECO:0000256" key="10">
    <source>
        <dbReference type="ARBA" id="ARBA00022840"/>
    </source>
</evidence>
<dbReference type="Gene3D" id="1.10.287.130">
    <property type="match status" value="1"/>
</dbReference>
<dbReference type="EC" id="2.7.13.3" evidence="4"/>
<evidence type="ECO:0000259" key="18">
    <source>
        <dbReference type="PROSITE" id="PS50109"/>
    </source>
</evidence>
<evidence type="ECO:0000256" key="6">
    <source>
        <dbReference type="ARBA" id="ARBA00022553"/>
    </source>
</evidence>
<evidence type="ECO:0000313" key="23">
    <source>
        <dbReference type="Proteomes" id="UP000821656"/>
    </source>
</evidence>
<dbReference type="SUPFAM" id="SSF47384">
    <property type="entry name" value="Homodimeric domain of signal transducing histidine kinase"/>
    <property type="match status" value="1"/>
</dbReference>
<dbReference type="Gene3D" id="3.40.50.2300">
    <property type="match status" value="3"/>
</dbReference>
<comment type="caution">
    <text evidence="16">Lacks conserved residue(s) required for the propagation of feature annotation.</text>
</comment>
<evidence type="ECO:0000256" key="15">
    <source>
        <dbReference type="ARBA" id="ARBA00074306"/>
    </source>
</evidence>
<comment type="function">
    <text evidence="14">May play the central regulatory role in sporulation. It may be an element of the effector pathway responsible for the activation of sporulation genes in response to nutritional stress. Spo0A may act in concert with spo0H (a sigma factor) to control the expression of some genes that are critical to the sporulation process.</text>
</comment>
<organism evidence="22 23">
    <name type="scientific">Clostridium beijerinckii</name>
    <name type="common">Clostridium MP</name>
    <dbReference type="NCBI Taxonomy" id="1520"/>
    <lineage>
        <taxon>Bacteria</taxon>
        <taxon>Bacillati</taxon>
        <taxon>Bacillota</taxon>
        <taxon>Clostridia</taxon>
        <taxon>Eubacteriales</taxon>
        <taxon>Clostridiaceae</taxon>
        <taxon>Clostridium</taxon>
    </lineage>
</organism>
<comment type="catalytic activity">
    <reaction evidence="1">
        <text>ATP + protein L-histidine = ADP + protein N-phospho-L-histidine.</text>
        <dbReference type="EC" id="2.7.13.3"/>
    </reaction>
</comment>
<evidence type="ECO:0000256" key="5">
    <source>
        <dbReference type="ARBA" id="ARBA00018672"/>
    </source>
</evidence>
<feature type="coiled-coil region" evidence="17">
    <location>
        <begin position="125"/>
        <end position="152"/>
    </location>
</feature>
<keyword evidence="10" id="KW-0067">ATP-binding</keyword>
<evidence type="ECO:0000256" key="11">
    <source>
        <dbReference type="ARBA" id="ARBA00023012"/>
    </source>
</evidence>
<dbReference type="FunFam" id="1.10.287.130:FF:000038">
    <property type="entry name" value="Sensory transduction histidine kinase"/>
    <property type="match status" value="1"/>
</dbReference>
<keyword evidence="9" id="KW-0418">Kinase</keyword>
<comment type="caution">
    <text evidence="22">The sequence shown here is derived from an EMBL/GenBank/DDBJ whole genome shotgun (WGS) entry which is preliminary data.</text>
</comment>
<feature type="domain" description="Response regulatory" evidence="19">
    <location>
        <begin position="715"/>
        <end position="832"/>
    </location>
</feature>
<gene>
    <name evidence="22" type="ORF">DFH45_004209</name>
</gene>
<dbReference type="Gene3D" id="3.30.450.20">
    <property type="entry name" value="PAS domain"/>
    <property type="match status" value="1"/>
</dbReference>
<evidence type="ECO:0000256" key="14">
    <source>
        <dbReference type="ARBA" id="ARBA00024867"/>
    </source>
</evidence>
<dbReference type="InterPro" id="IPR000014">
    <property type="entry name" value="PAS"/>
</dbReference>
<feature type="domain" description="Response regulatory" evidence="19">
    <location>
        <begin position="567"/>
        <end position="684"/>
    </location>
</feature>
<dbReference type="InterPro" id="IPR013767">
    <property type="entry name" value="PAS_fold"/>
</dbReference>
<evidence type="ECO:0000256" key="3">
    <source>
        <dbReference type="ARBA" id="ARBA00006402"/>
    </source>
</evidence>
<evidence type="ECO:0000256" key="16">
    <source>
        <dbReference type="PROSITE-ProRule" id="PRU00169"/>
    </source>
</evidence>
<dbReference type="Pfam" id="PF00072">
    <property type="entry name" value="Response_reg"/>
    <property type="match status" value="2"/>
</dbReference>
<sequence>MENRSLKILAIDDNEDNLILLKALIKDNFPEAIVLTALSGKKAIEMAFVEGPDVILLDIIMPEMDGFEVCRRLKVDNILKEIPVVFLTALRGDKQIRINALECGAEAFLSKPIDESELVAQIRAMVKIKRAYEQKRNEKERLVKLVEEQTTELKKAHLATLQLLEDLKMENELRKESEKKYRLIAENVSDVIWVLNVTKRKITYVSPSIQQLRGITVEEALEESLEKKIDAKSLVILKESMTKYLNRFKENPENDICFITEVQQVCRNGEPIWVEMSIRFRSNSDGEVEIVGVSRNIKERKKVERELIKSKEQAEAASIAKSQFLANMSHEIRTPLNGVLGFLDLLEYTQINREQKDYIDNIKFSSQVLLKVIGDILDISKIEAGKMDLENITFDLNTEIENALIPFAAKAEEKRLEFSVLVKSEICQSVIGDSIKIKQVIGNLINNAVKFTEQGEIFIEVSLLEETEDELEFIFSIKDTGIGMTEQEIQKIFKPFSQADMSDTRKYGGTGLGLVISKRFIEMMGGNISLTSEKGKGTTVNFCLKLSKSKESERAEKFDKLALKGKEILVIDSHKGSREIAKVYLEEAGCILNESNSAVDALNKLQDINSRYDLVILGDDILQEAEKSLMENIREISIKDKIPFMLILSASISETKHKRENWISGHILKPYRRNVLIDRISEVLENKSGKEDKDSAKDFDTKYKMFDSELKDDVKILLVEDNCINIKYFSNLLKRKGLHCDVAVNGLEALKVLESKDFDIIFMDCQIPVLNGFETTEMIRKREGNKRHTIIIAMTAYAMAGDKEKCLSAGMDDYITKPFTNEQIITSIQKYAKS</sequence>
<dbReference type="NCBIfam" id="TIGR00229">
    <property type="entry name" value="sensory_box"/>
    <property type="match status" value="1"/>
</dbReference>
<dbReference type="InterPro" id="IPR003661">
    <property type="entry name" value="HisK_dim/P_dom"/>
</dbReference>
<dbReference type="InterPro" id="IPR011006">
    <property type="entry name" value="CheY-like_superfamily"/>
</dbReference>
<keyword evidence="8" id="KW-0547">Nucleotide-binding</keyword>
<dbReference type="PROSITE" id="PS50110">
    <property type="entry name" value="RESPONSE_REGULATORY"/>
    <property type="match status" value="3"/>
</dbReference>
<feature type="domain" description="Histidine kinase" evidence="18">
    <location>
        <begin position="327"/>
        <end position="548"/>
    </location>
</feature>
<dbReference type="GO" id="GO:0006355">
    <property type="term" value="P:regulation of DNA-templated transcription"/>
    <property type="evidence" value="ECO:0007669"/>
    <property type="project" value="InterPro"/>
</dbReference>
<feature type="modified residue" description="4-aspartylphosphate" evidence="16">
    <location>
        <position position="764"/>
    </location>
</feature>
<feature type="domain" description="PAS" evidence="20">
    <location>
        <begin position="177"/>
        <end position="248"/>
    </location>
</feature>
<dbReference type="SMART" id="SM00448">
    <property type="entry name" value="REC"/>
    <property type="match status" value="3"/>
</dbReference>
<dbReference type="AlphaFoldDB" id="A0A9Q5GK77"/>
<dbReference type="PROSITE" id="PS50113">
    <property type="entry name" value="PAC"/>
    <property type="match status" value="1"/>
</dbReference>
<comment type="similarity">
    <text evidence="3">In the N-terminal section; belongs to the phytochrome family.</text>
</comment>
<dbReference type="EMBL" id="JABSXK010000001">
    <property type="protein sequence ID" value="NRV11246.1"/>
    <property type="molecule type" value="Genomic_DNA"/>
</dbReference>
<evidence type="ECO:0000256" key="12">
    <source>
        <dbReference type="ARBA" id="ARBA00023136"/>
    </source>
</evidence>
<dbReference type="InterPro" id="IPR036890">
    <property type="entry name" value="HATPase_C_sf"/>
</dbReference>
<dbReference type="GO" id="GO:0000155">
    <property type="term" value="F:phosphorelay sensor kinase activity"/>
    <property type="evidence" value="ECO:0007669"/>
    <property type="project" value="InterPro"/>
</dbReference>
<feature type="modified residue" description="4-aspartylphosphate" evidence="16">
    <location>
        <position position="58"/>
    </location>
</feature>
<keyword evidence="17" id="KW-0175">Coiled coil</keyword>
<reference evidence="22" key="1">
    <citation type="submission" date="2020-05" db="EMBL/GenBank/DDBJ databases">
        <title>Genomic insights into acetone-butanol-ethanol (ABE) fermentation by sequencing solventogenic clostridia strains.</title>
        <authorList>
            <person name="Brown S."/>
        </authorList>
    </citation>
    <scope>NUCLEOTIDE SEQUENCE</scope>
    <source>
        <strain evidence="22">DJ126</strain>
    </source>
</reference>